<keyword evidence="8" id="KW-1185">Reference proteome</keyword>
<dbReference type="GO" id="GO:0015171">
    <property type="term" value="F:amino acid transmembrane transporter activity"/>
    <property type="evidence" value="ECO:0007669"/>
    <property type="project" value="TreeGrafter"/>
</dbReference>
<feature type="transmembrane region" description="Helical" evidence="6">
    <location>
        <begin position="265"/>
        <end position="290"/>
    </location>
</feature>
<proteinExistence type="predicted"/>
<dbReference type="PANTHER" id="PTHR43243">
    <property type="entry name" value="INNER MEMBRANE TRANSPORTER YGJI-RELATED"/>
    <property type="match status" value="1"/>
</dbReference>
<evidence type="ECO:0000256" key="1">
    <source>
        <dbReference type="ARBA" id="ARBA00004141"/>
    </source>
</evidence>
<organism evidence="7 8">
    <name type="scientific">Methanoregula boonei (strain DSM 21154 / JCM 14090 / 6A8)</name>
    <dbReference type="NCBI Taxonomy" id="456442"/>
    <lineage>
        <taxon>Archaea</taxon>
        <taxon>Methanobacteriati</taxon>
        <taxon>Methanobacteriota</taxon>
        <taxon>Stenosarchaea group</taxon>
        <taxon>Methanomicrobia</taxon>
        <taxon>Methanomicrobiales</taxon>
        <taxon>Methanoregulaceae</taxon>
        <taxon>Methanoregula</taxon>
    </lineage>
</organism>
<dbReference type="RefSeq" id="WP_012107020.1">
    <property type="nucleotide sequence ID" value="NC_009712.1"/>
</dbReference>
<keyword evidence="2" id="KW-0813">Transport</keyword>
<feature type="transmembrane region" description="Helical" evidence="6">
    <location>
        <begin position="112"/>
        <end position="139"/>
    </location>
</feature>
<dbReference type="AlphaFoldDB" id="A7I8C2"/>
<accession>A7I8C2</accession>
<dbReference type="STRING" id="456442.Mboo_1465"/>
<feature type="transmembrane region" description="Helical" evidence="6">
    <location>
        <begin position="194"/>
        <end position="214"/>
    </location>
</feature>
<evidence type="ECO:0000313" key="8">
    <source>
        <dbReference type="Proteomes" id="UP000002408"/>
    </source>
</evidence>
<evidence type="ECO:0000256" key="5">
    <source>
        <dbReference type="ARBA" id="ARBA00023136"/>
    </source>
</evidence>
<feature type="transmembrane region" description="Helical" evidence="6">
    <location>
        <begin position="226"/>
        <end position="244"/>
    </location>
</feature>
<evidence type="ECO:0000313" key="7">
    <source>
        <dbReference type="EMBL" id="ABS55983.1"/>
    </source>
</evidence>
<name>A7I8C2_METB6</name>
<comment type="subcellular location">
    <subcellularLocation>
        <location evidence="1">Membrane</location>
        <topology evidence="1">Multi-pass membrane protein</topology>
    </subcellularLocation>
</comment>
<dbReference type="HOGENOM" id="CLU_007946_15_7_2"/>
<feature type="transmembrane region" description="Helical" evidence="6">
    <location>
        <begin position="363"/>
        <end position="383"/>
    </location>
</feature>
<dbReference type="OrthoDB" id="43026at2157"/>
<feature type="transmembrane region" description="Helical" evidence="6">
    <location>
        <begin position="41"/>
        <end position="63"/>
    </location>
</feature>
<evidence type="ECO:0000256" key="4">
    <source>
        <dbReference type="ARBA" id="ARBA00022989"/>
    </source>
</evidence>
<feature type="transmembrane region" description="Helical" evidence="6">
    <location>
        <begin position="310"/>
        <end position="332"/>
    </location>
</feature>
<sequence length="488" mass="51352">MAPSLRSLRNHAMFKTKPIGELLAHCSGEHALHRVISPFELVLLGIGAVVGTGIFVITGIAAAEYSGPAIILSFVISGIVCMLAALCYAEFSSMVPVAGSAYTYCYATFGEIWAWIIGWDLILEYAVSLAAVAVGWSAYVTSLLSEIGIFLPPALANPPGIAGGIINLPAVLVILAITALLIAGVKESIRLNTIIVIVNIAVILIFFFLCYSHIDAVNWHPFMPFGWTGVFTGAAIVFFAYIGFDSVMTAAEEIENPQKNLPIGIIGSVAIVILLYVGVAAVLTGVIPYGELGTSAPVADALTRIGVHGGALLVSLGALCGITSVILVTLYGQTRIFFAMARDGLLPAFFSDIHRTFHTPAKVTLLVGLSTALVAGLLPLGLIAGLVNIGTLAAFMVVAFGIILLRRSQPHLERPFRCPAMPYVPLLCIVSCAVLILVLPAVTQARFVIWMLIGLAIYFFFGIKNSANGKSPAADPGICGAGADSPDR</sequence>
<dbReference type="Pfam" id="PF13520">
    <property type="entry name" value="AA_permease_2"/>
    <property type="match status" value="1"/>
</dbReference>
<gene>
    <name evidence="7" type="ordered locus">Mboo_1465</name>
</gene>
<dbReference type="KEGG" id="mbn:Mboo_1465"/>
<dbReference type="Gene3D" id="1.20.1740.10">
    <property type="entry name" value="Amino acid/polyamine transporter I"/>
    <property type="match status" value="1"/>
</dbReference>
<feature type="transmembrane region" description="Helical" evidence="6">
    <location>
        <begin position="69"/>
        <end position="91"/>
    </location>
</feature>
<feature type="transmembrane region" description="Helical" evidence="6">
    <location>
        <begin position="447"/>
        <end position="463"/>
    </location>
</feature>
<feature type="transmembrane region" description="Helical" evidence="6">
    <location>
        <begin position="389"/>
        <end position="408"/>
    </location>
</feature>
<dbReference type="EMBL" id="CP000780">
    <property type="protein sequence ID" value="ABS55983.1"/>
    <property type="molecule type" value="Genomic_DNA"/>
</dbReference>
<keyword evidence="3 6" id="KW-0812">Transmembrane</keyword>
<feature type="transmembrane region" description="Helical" evidence="6">
    <location>
        <begin position="420"/>
        <end position="441"/>
    </location>
</feature>
<dbReference type="Proteomes" id="UP000002408">
    <property type="component" value="Chromosome"/>
</dbReference>
<dbReference type="PIRSF" id="PIRSF006060">
    <property type="entry name" value="AA_transporter"/>
    <property type="match status" value="1"/>
</dbReference>
<evidence type="ECO:0000256" key="2">
    <source>
        <dbReference type="ARBA" id="ARBA00022448"/>
    </source>
</evidence>
<feature type="transmembrane region" description="Helical" evidence="6">
    <location>
        <begin position="159"/>
        <end position="182"/>
    </location>
</feature>
<dbReference type="GeneID" id="5409847"/>
<dbReference type="InterPro" id="IPR002293">
    <property type="entry name" value="AA/rel_permease1"/>
</dbReference>
<keyword evidence="5 6" id="KW-0472">Membrane</keyword>
<keyword evidence="4 6" id="KW-1133">Transmembrane helix</keyword>
<protein>
    <submittedName>
        <fullName evidence="7">Amino acid permease-associated region</fullName>
    </submittedName>
</protein>
<evidence type="ECO:0000256" key="3">
    <source>
        <dbReference type="ARBA" id="ARBA00022692"/>
    </source>
</evidence>
<dbReference type="eggNOG" id="arCOG00009">
    <property type="taxonomic scope" value="Archaea"/>
</dbReference>
<evidence type="ECO:0000256" key="6">
    <source>
        <dbReference type="SAM" id="Phobius"/>
    </source>
</evidence>
<dbReference type="GO" id="GO:0016020">
    <property type="term" value="C:membrane"/>
    <property type="evidence" value="ECO:0007669"/>
    <property type="project" value="UniProtKB-SubCell"/>
</dbReference>
<reference evidence="8" key="1">
    <citation type="journal article" date="2015" name="Microbiology">
        <title>Genome of Methanoregula boonei 6A8 reveals adaptations to oligotrophic peatland environments.</title>
        <authorList>
            <person name="Braeuer S."/>
            <person name="Cadillo-Quiroz H."/>
            <person name="Kyrpides N."/>
            <person name="Woyke T."/>
            <person name="Goodwin L."/>
            <person name="Detter C."/>
            <person name="Podell S."/>
            <person name="Yavitt J.B."/>
            <person name="Zinder S.H."/>
        </authorList>
    </citation>
    <scope>NUCLEOTIDE SEQUENCE [LARGE SCALE GENOMIC DNA]</scope>
    <source>
        <strain evidence="8">DSM 21154 / JCM 14090 / 6A8</strain>
    </source>
</reference>
<dbReference type="PANTHER" id="PTHR43243:SF4">
    <property type="entry name" value="CATIONIC AMINO ACID TRANSPORTER 4"/>
    <property type="match status" value="1"/>
</dbReference>